<dbReference type="InterPro" id="IPR038610">
    <property type="entry name" value="FliK-like_C_sf"/>
</dbReference>
<dbReference type="InterPro" id="IPR021136">
    <property type="entry name" value="Flagellar_hook_control-like_C"/>
</dbReference>
<proteinExistence type="predicted"/>
<sequence length="735" mass="78591">MGLSECSIQSSRSSEGIKLKSSTAKQSEKPDAEDFFALFDAVMLAQTVAAQGSEGTSSPLDNDSVPAAPLSETLGWQGQILSARENTNNFTGGNGVLPEVGGGMSESLLKMPLSGEHPAEVQLPPLSQENTLAIQENINQESTLVIQENIDTAPMLSTGSDVAKETAPGIGAVMGNLPETKFQDVWNVQPEQKPVEPIKTGWDPGQGLQAKESMPVFWGNTSREQIVLIDHGVTQEMAPEITEPTQGSDFFQRSNGQLNAILPDGPEQVAVKDPGVIQEMTGNIHPSKEGDQQFQGQSTQLNAILPDGPEQVAVKDPGAIQEMTGNIHPSKEGERQFQGPNTPVNTILPDGPEQVVVKDPGAIQEMTGNIHPSKEGERQFQGLNTPVNTILPDGPEEVAVKDPGVIQEMTGNIHPSKEGERQFQGPNTLLNIILPDGAEQMVVKDPGATQKMTGNINPSKEGNEQFQGPNTLLNIILPDGAEQMVVKDPGATQKMTGNINPSKEGNEQFQGLNTPVNAILPDTADPVLTSPQQEKSLLEPVETGLGSGQRQQGLLHDPEGGKNVTKEIAQIDGNHTVGPASEKVMPVASQAPEKIALEKLPDKIIHMLERTSPNQKSRTLELQLEPETLGKLKIMINWSKGKISAEFFAETVQAAKALEQCVEALRQNLYQRNIDVAALSVAVSNQTGGTDRGNNGFQTPKRGKGNLSGGSVQQIQGQGSGEEKKSIDLSINYLV</sequence>
<feature type="region of interest" description="Disordered" evidence="1">
    <location>
        <begin position="685"/>
        <end position="723"/>
    </location>
</feature>
<name>A0A3G1KT59_FORW1</name>
<keyword evidence="4" id="KW-1185">Reference proteome</keyword>
<evidence type="ECO:0000313" key="4">
    <source>
        <dbReference type="Proteomes" id="UP000323521"/>
    </source>
</evidence>
<feature type="domain" description="Flagellar hook-length control protein-like C-terminal" evidence="2">
    <location>
        <begin position="611"/>
        <end position="688"/>
    </location>
</feature>
<gene>
    <name evidence="3" type="ORF">DCMF_13610</name>
</gene>
<feature type="region of interest" description="Disordered" evidence="1">
    <location>
        <begin position="1"/>
        <end position="30"/>
    </location>
</feature>
<dbReference type="Pfam" id="PF02120">
    <property type="entry name" value="Flg_hook"/>
    <property type="match status" value="1"/>
</dbReference>
<dbReference type="OrthoDB" id="1780022at2"/>
<feature type="compositionally biased region" description="Low complexity" evidence="1">
    <location>
        <begin position="1"/>
        <end position="14"/>
    </location>
</feature>
<accession>A0A3G1KT59</accession>
<dbReference type="KEGG" id="fwa:DCMF_13610"/>
<reference evidence="3 4" key="1">
    <citation type="submission" date="2016-10" db="EMBL/GenBank/DDBJ databases">
        <title>Complete Genome Sequence of Peptococcaceae strain DCMF.</title>
        <authorList>
            <person name="Edwards R.J."/>
            <person name="Holland S.I."/>
            <person name="Deshpande N.P."/>
            <person name="Wong Y.K."/>
            <person name="Ertan H."/>
            <person name="Manefield M."/>
            <person name="Russell T.L."/>
            <person name="Lee M.J."/>
        </authorList>
    </citation>
    <scope>NUCLEOTIDE SEQUENCE [LARGE SCALE GENOMIC DNA]</scope>
    <source>
        <strain evidence="3 4">DCMF</strain>
    </source>
</reference>
<dbReference type="AlphaFoldDB" id="A0A3G1KT59"/>
<dbReference type="Proteomes" id="UP000323521">
    <property type="component" value="Chromosome"/>
</dbReference>
<dbReference type="Gene3D" id="3.30.750.140">
    <property type="match status" value="1"/>
</dbReference>
<evidence type="ECO:0000259" key="2">
    <source>
        <dbReference type="Pfam" id="PF02120"/>
    </source>
</evidence>
<dbReference type="RefSeq" id="WP_148134922.1">
    <property type="nucleotide sequence ID" value="NZ_CP017634.1"/>
</dbReference>
<evidence type="ECO:0000313" key="3">
    <source>
        <dbReference type="EMBL" id="ATW25662.1"/>
    </source>
</evidence>
<organism evidence="3 4">
    <name type="scientific">Formimonas warabiya</name>
    <dbReference type="NCBI Taxonomy" id="1761012"/>
    <lineage>
        <taxon>Bacteria</taxon>
        <taxon>Bacillati</taxon>
        <taxon>Bacillota</taxon>
        <taxon>Clostridia</taxon>
        <taxon>Eubacteriales</taxon>
        <taxon>Peptococcaceae</taxon>
        <taxon>Candidatus Formimonas</taxon>
    </lineage>
</organism>
<evidence type="ECO:0000256" key="1">
    <source>
        <dbReference type="SAM" id="MobiDB-lite"/>
    </source>
</evidence>
<protein>
    <recommendedName>
        <fullName evidence="2">Flagellar hook-length control protein-like C-terminal domain-containing protein</fullName>
    </recommendedName>
</protein>
<feature type="compositionally biased region" description="Polar residues" evidence="1">
    <location>
        <begin position="685"/>
        <end position="698"/>
    </location>
</feature>
<dbReference type="CDD" id="cd17470">
    <property type="entry name" value="T3SS_Flik_C"/>
    <property type="match status" value="1"/>
</dbReference>
<dbReference type="EMBL" id="CP017634">
    <property type="protein sequence ID" value="ATW25662.1"/>
    <property type="molecule type" value="Genomic_DNA"/>
</dbReference>